<dbReference type="Proteomes" id="UP000216308">
    <property type="component" value="Unassembled WGS sequence"/>
</dbReference>
<dbReference type="InterPro" id="IPR029016">
    <property type="entry name" value="GAF-like_dom_sf"/>
</dbReference>
<keyword evidence="4" id="KW-0808">Transferase</keyword>
<comment type="caution">
    <text evidence="10">The sequence shown here is derived from an EMBL/GenBank/DDBJ whole genome shotgun (WGS) entry which is preliminary data.</text>
</comment>
<dbReference type="SUPFAM" id="SSF55874">
    <property type="entry name" value="ATPase domain of HSP90 chaperone/DNA topoisomerase II/histidine kinase"/>
    <property type="match status" value="1"/>
</dbReference>
<dbReference type="EMBL" id="NHPJ01000119">
    <property type="protein sequence ID" value="OYR54538.1"/>
    <property type="molecule type" value="Genomic_DNA"/>
</dbReference>
<gene>
    <name evidence="10" type="ORF">DJ70_13700</name>
</gene>
<dbReference type="Pfam" id="PF02518">
    <property type="entry name" value="HATPase_c"/>
    <property type="match status" value="1"/>
</dbReference>
<dbReference type="AlphaFoldDB" id="A0A256IDC7"/>
<dbReference type="Pfam" id="PF00512">
    <property type="entry name" value="HisKA"/>
    <property type="match status" value="1"/>
</dbReference>
<keyword evidence="11" id="KW-1185">Reference proteome</keyword>
<dbReference type="SUPFAM" id="SSF55781">
    <property type="entry name" value="GAF domain-like"/>
    <property type="match status" value="1"/>
</dbReference>
<dbReference type="EC" id="2.7.13.3" evidence="2"/>
<dbReference type="Pfam" id="PF13185">
    <property type="entry name" value="GAF_2"/>
    <property type="match status" value="1"/>
</dbReference>
<dbReference type="Gene3D" id="3.30.565.10">
    <property type="entry name" value="Histidine kinase-like ATPase, C-terminal domain"/>
    <property type="match status" value="1"/>
</dbReference>
<dbReference type="InterPro" id="IPR011006">
    <property type="entry name" value="CheY-like_superfamily"/>
</dbReference>
<sequence length="510" mass="53750">MDVLCVDGDPDSLERTAASVGRELSEATPHSARTAEEALDRLSTAPIDCVVSVLELPDGTGIDLLDAVRSEHGALPFVLAPKSGAGGEAVAAEAVAAGVSAYVPSRIEGEDRAARVAASVRGAVEESGETVAAEHARQLEALHEASVGLIAATTRERVAEVAVAAASDIHGLEASTVYLHDPDANVVEPVASTPAAVNLAGGPPTYGPGESIVWRVFEQGEAEAVEDVPSDPDAYNPETPIRSQLTLPLDEYGVLVSGSHDPGTFHERDVTLGRILAGNVVAAIEQVDRGRALEERNERLDEFVGVVSHDLRNPLAVATGRLDLARVDLADAGIESEHLASVDYALDRIEALIDDLLRLAREDDADVDLEPLRLSGLVEHCRGAVETGGATLRTATDGTFRGDRGRVRQCFENLVRNAIDHGGERVTVVAGVLEDGTGIYLEDDGPGIPPERRDRVFDAGYSTRRDGTGFGLRIVERIAASHGWEIAATESETGGARFEITGVEFVDDGA</sequence>
<dbReference type="SMART" id="SM00387">
    <property type="entry name" value="HATPase_c"/>
    <property type="match status" value="1"/>
</dbReference>
<dbReference type="PANTHER" id="PTHR43711:SF1">
    <property type="entry name" value="HISTIDINE KINASE 1"/>
    <property type="match status" value="1"/>
</dbReference>
<keyword evidence="5" id="KW-0418">Kinase</keyword>
<evidence type="ECO:0000256" key="3">
    <source>
        <dbReference type="ARBA" id="ARBA00022553"/>
    </source>
</evidence>
<dbReference type="PANTHER" id="PTHR43711">
    <property type="entry name" value="TWO-COMPONENT HISTIDINE KINASE"/>
    <property type="match status" value="1"/>
</dbReference>
<keyword evidence="3" id="KW-0597">Phosphoprotein</keyword>
<dbReference type="SUPFAM" id="SSF52172">
    <property type="entry name" value="CheY-like"/>
    <property type="match status" value="1"/>
</dbReference>
<dbReference type="CDD" id="cd00075">
    <property type="entry name" value="HATPase"/>
    <property type="match status" value="1"/>
</dbReference>
<dbReference type="PROSITE" id="PS50110">
    <property type="entry name" value="RESPONSE_REGULATORY"/>
    <property type="match status" value="1"/>
</dbReference>
<evidence type="ECO:0000256" key="2">
    <source>
        <dbReference type="ARBA" id="ARBA00012438"/>
    </source>
</evidence>
<evidence type="ECO:0000313" key="10">
    <source>
        <dbReference type="EMBL" id="OYR54538.1"/>
    </source>
</evidence>
<evidence type="ECO:0000313" key="11">
    <source>
        <dbReference type="Proteomes" id="UP000216308"/>
    </source>
</evidence>
<reference evidence="10 11" key="1">
    <citation type="journal article" date="2014" name="Front. Microbiol.">
        <title>Population and genomic analysis of the genus Halorubrum.</title>
        <authorList>
            <person name="Fullmer M.S."/>
            <person name="Soucy S.M."/>
            <person name="Swithers K.S."/>
            <person name="Makkay A.M."/>
            <person name="Wheeler R."/>
            <person name="Ventosa A."/>
            <person name="Gogarten J.P."/>
            <person name="Papke R.T."/>
        </authorList>
    </citation>
    <scope>NUCLEOTIDE SEQUENCE [LARGE SCALE GENOMIC DNA]</scope>
    <source>
        <strain evidence="10 11">Cb34</strain>
    </source>
</reference>
<comment type="caution">
    <text evidence="7">Lacks conserved residue(s) required for the propagation of feature annotation.</text>
</comment>
<proteinExistence type="predicted"/>
<dbReference type="CDD" id="cd00156">
    <property type="entry name" value="REC"/>
    <property type="match status" value="1"/>
</dbReference>
<dbReference type="SMART" id="SM00388">
    <property type="entry name" value="HisKA"/>
    <property type="match status" value="1"/>
</dbReference>
<comment type="catalytic activity">
    <reaction evidence="1">
        <text>ATP + protein L-histidine = ADP + protein N-phospho-L-histidine.</text>
        <dbReference type="EC" id="2.7.13.3"/>
    </reaction>
</comment>
<dbReference type="SMART" id="SM00065">
    <property type="entry name" value="GAF"/>
    <property type="match status" value="1"/>
</dbReference>
<evidence type="ECO:0000256" key="6">
    <source>
        <dbReference type="ARBA" id="ARBA00023012"/>
    </source>
</evidence>
<dbReference type="InterPro" id="IPR004358">
    <property type="entry name" value="Sig_transdc_His_kin-like_C"/>
</dbReference>
<organism evidence="10 11">
    <name type="scientific">Halorubrum halodurans</name>
    <dbReference type="NCBI Taxonomy" id="1383851"/>
    <lineage>
        <taxon>Archaea</taxon>
        <taxon>Methanobacteriati</taxon>
        <taxon>Methanobacteriota</taxon>
        <taxon>Stenosarchaea group</taxon>
        <taxon>Halobacteria</taxon>
        <taxon>Halobacteriales</taxon>
        <taxon>Haloferacaceae</taxon>
        <taxon>Halorubrum</taxon>
    </lineage>
</organism>
<dbReference type="OrthoDB" id="8127at2157"/>
<evidence type="ECO:0000259" key="9">
    <source>
        <dbReference type="PROSITE" id="PS50110"/>
    </source>
</evidence>
<evidence type="ECO:0000256" key="5">
    <source>
        <dbReference type="ARBA" id="ARBA00022777"/>
    </source>
</evidence>
<dbReference type="SMART" id="SM00448">
    <property type="entry name" value="REC"/>
    <property type="match status" value="1"/>
</dbReference>
<accession>A0A256IDC7</accession>
<dbReference type="Gene3D" id="1.10.287.130">
    <property type="match status" value="1"/>
</dbReference>
<dbReference type="CDD" id="cd00082">
    <property type="entry name" value="HisKA"/>
    <property type="match status" value="1"/>
</dbReference>
<protein>
    <recommendedName>
        <fullName evidence="2">histidine kinase</fullName>
        <ecNumber evidence="2">2.7.13.3</ecNumber>
    </recommendedName>
</protein>
<evidence type="ECO:0000256" key="7">
    <source>
        <dbReference type="PROSITE-ProRule" id="PRU00169"/>
    </source>
</evidence>
<dbReference type="PRINTS" id="PR00344">
    <property type="entry name" value="BCTRLSENSOR"/>
</dbReference>
<dbReference type="InterPro" id="IPR005467">
    <property type="entry name" value="His_kinase_dom"/>
</dbReference>
<dbReference type="RefSeq" id="WP_094533935.1">
    <property type="nucleotide sequence ID" value="NZ_NHPJ01000119.1"/>
</dbReference>
<evidence type="ECO:0000259" key="8">
    <source>
        <dbReference type="PROSITE" id="PS50109"/>
    </source>
</evidence>
<dbReference type="InterPro" id="IPR036890">
    <property type="entry name" value="HATPase_C_sf"/>
</dbReference>
<evidence type="ECO:0000256" key="4">
    <source>
        <dbReference type="ARBA" id="ARBA00022679"/>
    </source>
</evidence>
<dbReference type="Gene3D" id="3.40.50.2300">
    <property type="match status" value="1"/>
</dbReference>
<evidence type="ECO:0000256" key="1">
    <source>
        <dbReference type="ARBA" id="ARBA00000085"/>
    </source>
</evidence>
<dbReference type="InterPro" id="IPR050736">
    <property type="entry name" value="Sensor_HK_Regulatory"/>
</dbReference>
<keyword evidence="6" id="KW-0902">Two-component regulatory system</keyword>
<feature type="domain" description="Histidine kinase" evidence="8">
    <location>
        <begin position="306"/>
        <end position="501"/>
    </location>
</feature>
<dbReference type="PROSITE" id="PS50109">
    <property type="entry name" value="HIS_KIN"/>
    <property type="match status" value="1"/>
</dbReference>
<dbReference type="InterPro" id="IPR036097">
    <property type="entry name" value="HisK_dim/P_sf"/>
</dbReference>
<dbReference type="InterPro" id="IPR003018">
    <property type="entry name" value="GAF"/>
</dbReference>
<feature type="domain" description="Response regulatory" evidence="9">
    <location>
        <begin position="2"/>
        <end position="120"/>
    </location>
</feature>
<name>A0A256IDC7_9EURY</name>
<dbReference type="InterPro" id="IPR001789">
    <property type="entry name" value="Sig_transdc_resp-reg_receiver"/>
</dbReference>
<dbReference type="SUPFAM" id="SSF47384">
    <property type="entry name" value="Homodimeric domain of signal transducing histidine kinase"/>
    <property type="match status" value="1"/>
</dbReference>
<dbReference type="Gene3D" id="3.30.450.40">
    <property type="match status" value="1"/>
</dbReference>
<dbReference type="InterPro" id="IPR003594">
    <property type="entry name" value="HATPase_dom"/>
</dbReference>
<dbReference type="InterPro" id="IPR003661">
    <property type="entry name" value="HisK_dim/P_dom"/>
</dbReference>
<dbReference type="GO" id="GO:0000155">
    <property type="term" value="F:phosphorelay sensor kinase activity"/>
    <property type="evidence" value="ECO:0007669"/>
    <property type="project" value="InterPro"/>
</dbReference>